<evidence type="ECO:0000256" key="1">
    <source>
        <dbReference type="SAM" id="MobiDB-lite"/>
    </source>
</evidence>
<feature type="region of interest" description="Disordered" evidence="1">
    <location>
        <begin position="403"/>
        <end position="425"/>
    </location>
</feature>
<dbReference type="Proteomes" id="UP001412067">
    <property type="component" value="Unassembled WGS sequence"/>
</dbReference>
<evidence type="ECO:0000313" key="4">
    <source>
        <dbReference type="Proteomes" id="UP001412067"/>
    </source>
</evidence>
<keyword evidence="4" id="KW-1185">Reference proteome</keyword>
<feature type="compositionally biased region" description="Polar residues" evidence="1">
    <location>
        <begin position="403"/>
        <end position="413"/>
    </location>
</feature>
<accession>A0ABR2MRB2</accession>
<keyword evidence="2" id="KW-1133">Transmembrane helix</keyword>
<proteinExistence type="predicted"/>
<keyword evidence="2" id="KW-0812">Transmembrane</keyword>
<organism evidence="3 4">
    <name type="scientific">Platanthera guangdongensis</name>
    <dbReference type="NCBI Taxonomy" id="2320717"/>
    <lineage>
        <taxon>Eukaryota</taxon>
        <taxon>Viridiplantae</taxon>
        <taxon>Streptophyta</taxon>
        <taxon>Embryophyta</taxon>
        <taxon>Tracheophyta</taxon>
        <taxon>Spermatophyta</taxon>
        <taxon>Magnoliopsida</taxon>
        <taxon>Liliopsida</taxon>
        <taxon>Asparagales</taxon>
        <taxon>Orchidaceae</taxon>
        <taxon>Orchidoideae</taxon>
        <taxon>Orchideae</taxon>
        <taxon>Orchidinae</taxon>
        <taxon>Platanthera</taxon>
    </lineage>
</organism>
<gene>
    <name evidence="3" type="ORF">KSP40_PGU021111</name>
</gene>
<sequence length="655" mass="73542">MGVSIASPYEVDRLLCLIEDVPDILIVTQESFTADDDNSLQDNKFYHATKSLSFEVRESGLAFHESLSMDETFNDILAYLKPLNNGDELKDFLGSTDLSVTEHFLSQDASEYDLEHIPLSLNSFLELNPINLSGSILLEKQSVMYPVISDGSSSHFPCSAQLEEVRIFDKVSVNVPDIFSNFETVKEDAFFEQMCKEEIGYMENFNELILSSELSLMDDTFILLPAPFLSDEKTLKSESMIVENIFNVLKSHSFSVCDELYLDWHPLFEGVCDNETCSTLISITQEVIGYRIDTSELNYQLENSMPPDFDFLNDSSGEVSRLQCKEELTNVHGSCPNTLVPTIDLDATEIANHELKESDDAKQMPKRNPAKVSSLLESNDLNFFLGVRKGNAEVYDCGASRANIPSSRSTSGDTLKEPSEPANLYEPDNEKIEIHKASLPGYTLGLIDQIQGIYFSNLKKCKHLISNSSFPTIKDCELLSIPKVKLLDLIAEKGGSHYTLGSTDEAFVALLAIFAVKQLVYYLCFFGFHIAYFYVSICSSKVDNLADRLQPLQSLLQDAHSKVEKQIIESHPSLPLIDSLLRSHTSGGYQKTLIISDELFWPSLKHKLTVLRLSFHKFTRPYCPAEQLDIQDSNRDQVSISDVLSTADCILLTYE</sequence>
<protein>
    <submittedName>
        <fullName evidence="3">Uncharacterized protein</fullName>
    </submittedName>
</protein>
<dbReference type="PANTHER" id="PTHR35764:SF1">
    <property type="entry name" value="PROTEIN SHORTAGE IN CHIASMATA 1"/>
    <property type="match status" value="1"/>
</dbReference>
<reference evidence="3 4" key="1">
    <citation type="journal article" date="2022" name="Nat. Plants">
        <title>Genomes of leafy and leafless Platanthera orchids illuminate the evolution of mycoheterotrophy.</title>
        <authorList>
            <person name="Li M.H."/>
            <person name="Liu K.W."/>
            <person name="Li Z."/>
            <person name="Lu H.C."/>
            <person name="Ye Q.L."/>
            <person name="Zhang D."/>
            <person name="Wang J.Y."/>
            <person name="Li Y.F."/>
            <person name="Zhong Z.M."/>
            <person name="Liu X."/>
            <person name="Yu X."/>
            <person name="Liu D.K."/>
            <person name="Tu X.D."/>
            <person name="Liu B."/>
            <person name="Hao Y."/>
            <person name="Liao X.Y."/>
            <person name="Jiang Y.T."/>
            <person name="Sun W.H."/>
            <person name="Chen J."/>
            <person name="Chen Y.Q."/>
            <person name="Ai Y."/>
            <person name="Zhai J.W."/>
            <person name="Wu S.S."/>
            <person name="Zhou Z."/>
            <person name="Hsiao Y.Y."/>
            <person name="Wu W.L."/>
            <person name="Chen Y.Y."/>
            <person name="Lin Y.F."/>
            <person name="Hsu J.L."/>
            <person name="Li C.Y."/>
            <person name="Wang Z.W."/>
            <person name="Zhao X."/>
            <person name="Zhong W.Y."/>
            <person name="Ma X.K."/>
            <person name="Ma L."/>
            <person name="Huang J."/>
            <person name="Chen G.Z."/>
            <person name="Huang M.Z."/>
            <person name="Huang L."/>
            <person name="Peng D.H."/>
            <person name="Luo Y.B."/>
            <person name="Zou S.Q."/>
            <person name="Chen S.P."/>
            <person name="Lan S."/>
            <person name="Tsai W.C."/>
            <person name="Van de Peer Y."/>
            <person name="Liu Z.J."/>
        </authorList>
    </citation>
    <scope>NUCLEOTIDE SEQUENCE [LARGE SCALE GENOMIC DNA]</scope>
    <source>
        <strain evidence="3">Lor288</strain>
    </source>
</reference>
<evidence type="ECO:0000313" key="3">
    <source>
        <dbReference type="EMBL" id="KAK8966035.1"/>
    </source>
</evidence>
<keyword evidence="2" id="KW-0472">Membrane</keyword>
<dbReference type="EMBL" id="JBBWWR010000005">
    <property type="protein sequence ID" value="KAK8966035.1"/>
    <property type="molecule type" value="Genomic_DNA"/>
</dbReference>
<evidence type="ECO:0000256" key="2">
    <source>
        <dbReference type="SAM" id="Phobius"/>
    </source>
</evidence>
<feature type="transmembrane region" description="Helical" evidence="2">
    <location>
        <begin position="506"/>
        <end position="535"/>
    </location>
</feature>
<dbReference type="PANTHER" id="PTHR35764">
    <property type="entry name" value="PROTEIN SHORTAGE IN CHIASMATA 1"/>
    <property type="match status" value="1"/>
</dbReference>
<comment type="caution">
    <text evidence="3">The sequence shown here is derived from an EMBL/GenBank/DDBJ whole genome shotgun (WGS) entry which is preliminary data.</text>
</comment>
<name>A0ABR2MRB2_9ASPA</name>
<dbReference type="InterPro" id="IPR038824">
    <property type="entry name" value="SHOC1-like"/>
</dbReference>